<dbReference type="PRINTS" id="PR00727">
    <property type="entry name" value="LEADERPTASE"/>
</dbReference>
<dbReference type="CDD" id="cd06530">
    <property type="entry name" value="S26_SPase_I"/>
    <property type="match status" value="1"/>
</dbReference>
<evidence type="ECO:0000313" key="7">
    <source>
        <dbReference type="Proteomes" id="UP000094469"/>
    </source>
</evidence>
<accession>A0A1E5H9H4</accession>
<organism evidence="6 7">
    <name type="scientific">Enterococcus ureilyticus</name>
    <dbReference type="NCBI Taxonomy" id="1131292"/>
    <lineage>
        <taxon>Bacteria</taxon>
        <taxon>Bacillati</taxon>
        <taxon>Bacillota</taxon>
        <taxon>Bacilli</taxon>
        <taxon>Lactobacillales</taxon>
        <taxon>Enterococcaceae</taxon>
        <taxon>Enterococcus</taxon>
    </lineage>
</organism>
<dbReference type="Pfam" id="PF10502">
    <property type="entry name" value="Peptidase_S26"/>
    <property type="match status" value="1"/>
</dbReference>
<evidence type="ECO:0000256" key="1">
    <source>
        <dbReference type="ARBA" id="ARBA00004401"/>
    </source>
</evidence>
<feature type="transmembrane region" description="Helical" evidence="3">
    <location>
        <begin position="44"/>
        <end position="62"/>
    </location>
</feature>
<feature type="domain" description="Peptidase S26" evidence="5">
    <location>
        <begin position="47"/>
        <end position="211"/>
    </location>
</feature>
<dbReference type="EMBL" id="MIKC01000040">
    <property type="protein sequence ID" value="OEG21475.1"/>
    <property type="molecule type" value="Genomic_DNA"/>
</dbReference>
<dbReference type="GO" id="GO:0004252">
    <property type="term" value="F:serine-type endopeptidase activity"/>
    <property type="evidence" value="ECO:0007669"/>
    <property type="project" value="InterPro"/>
</dbReference>
<dbReference type="PANTHER" id="PTHR43390">
    <property type="entry name" value="SIGNAL PEPTIDASE I"/>
    <property type="match status" value="1"/>
</dbReference>
<reference evidence="7" key="1">
    <citation type="submission" date="2016-09" db="EMBL/GenBank/DDBJ databases">
        <authorList>
            <person name="Gulvik C.A."/>
        </authorList>
    </citation>
    <scope>NUCLEOTIDE SEQUENCE [LARGE SCALE GENOMIC DNA]</scope>
    <source>
        <strain evidence="7">LMG 26676</strain>
    </source>
</reference>
<feature type="region of interest" description="Disordered" evidence="4">
    <location>
        <begin position="1"/>
        <end position="31"/>
    </location>
</feature>
<evidence type="ECO:0000256" key="2">
    <source>
        <dbReference type="ARBA" id="ARBA00009370"/>
    </source>
</evidence>
<keyword evidence="3" id="KW-1133">Transmembrane helix</keyword>
<dbReference type="InterPro" id="IPR036286">
    <property type="entry name" value="LexA/Signal_pep-like_sf"/>
</dbReference>
<proteinExistence type="inferred from homology"/>
<gene>
    <name evidence="6" type="ORF">BCR24_07490</name>
</gene>
<dbReference type="STRING" id="1131292.BCR24_07490"/>
<keyword evidence="7" id="KW-1185">Reference proteome</keyword>
<sequence>MKSTKDKRRKQVNRKQQEKNPQLPNKKKRLAHKKKKLQKKMKQLFQELGLTILITFFLLIIIQQLTFSLTKIEGYSMLNTLMDNDRVLVNKLSKVKRFDLVYYRDTKSNEMAVRRIIGLPKEQFYYREDQLFVEDKRVPERFLVEIMKTSRNDKKNSTFTKDFGLQEVTGDQRIPEGKYFVLGDNRPYASDSRELGYIDEKDIVGVVKMRVMPFHQIQSF</sequence>
<dbReference type="GO" id="GO:0005886">
    <property type="term" value="C:plasma membrane"/>
    <property type="evidence" value="ECO:0007669"/>
    <property type="project" value="UniProtKB-SubCell"/>
</dbReference>
<evidence type="ECO:0000256" key="4">
    <source>
        <dbReference type="SAM" id="MobiDB-lite"/>
    </source>
</evidence>
<dbReference type="AlphaFoldDB" id="A0A1E5H9H4"/>
<dbReference type="GO" id="GO:0009003">
    <property type="term" value="F:signal peptidase activity"/>
    <property type="evidence" value="ECO:0007669"/>
    <property type="project" value="UniProtKB-EC"/>
</dbReference>
<dbReference type="SUPFAM" id="SSF51306">
    <property type="entry name" value="LexA/Signal peptidase"/>
    <property type="match status" value="1"/>
</dbReference>
<feature type="compositionally biased region" description="Basic residues" evidence="4">
    <location>
        <begin position="1"/>
        <end position="13"/>
    </location>
</feature>
<keyword evidence="3" id="KW-0645">Protease</keyword>
<evidence type="ECO:0000256" key="3">
    <source>
        <dbReference type="RuleBase" id="RU362042"/>
    </source>
</evidence>
<keyword evidence="3" id="KW-0812">Transmembrane</keyword>
<keyword evidence="3" id="KW-0378">Hydrolase</keyword>
<name>A0A1E5H9H4_9ENTE</name>
<dbReference type="Proteomes" id="UP000094469">
    <property type="component" value="Unassembled WGS sequence"/>
</dbReference>
<dbReference type="Gene3D" id="2.10.109.10">
    <property type="entry name" value="Umud Fragment, subunit A"/>
    <property type="match status" value="1"/>
</dbReference>
<dbReference type="PANTHER" id="PTHR43390:SF1">
    <property type="entry name" value="CHLOROPLAST PROCESSING PEPTIDASE"/>
    <property type="match status" value="1"/>
</dbReference>
<dbReference type="InterPro" id="IPR000223">
    <property type="entry name" value="Pept_S26A_signal_pept_1"/>
</dbReference>
<evidence type="ECO:0000259" key="5">
    <source>
        <dbReference type="Pfam" id="PF10502"/>
    </source>
</evidence>
<dbReference type="GO" id="GO:0006465">
    <property type="term" value="P:signal peptide processing"/>
    <property type="evidence" value="ECO:0007669"/>
    <property type="project" value="InterPro"/>
</dbReference>
<evidence type="ECO:0000313" key="6">
    <source>
        <dbReference type="EMBL" id="OEG21475.1"/>
    </source>
</evidence>
<dbReference type="NCBIfam" id="TIGR02227">
    <property type="entry name" value="sigpep_I_bact"/>
    <property type="match status" value="1"/>
</dbReference>
<dbReference type="InterPro" id="IPR019533">
    <property type="entry name" value="Peptidase_S26"/>
</dbReference>
<comment type="caution">
    <text evidence="6">The sequence shown here is derived from an EMBL/GenBank/DDBJ whole genome shotgun (WGS) entry which is preliminary data.</text>
</comment>
<keyword evidence="3" id="KW-0472">Membrane</keyword>
<comment type="subcellular location">
    <subcellularLocation>
        <location evidence="1">Cell membrane</location>
        <topology evidence="1">Single-pass type II membrane protein</topology>
    </subcellularLocation>
    <subcellularLocation>
        <location evidence="3">Membrane</location>
        <topology evidence="3">Single-pass type II membrane protein</topology>
    </subcellularLocation>
</comment>
<comment type="catalytic activity">
    <reaction evidence="3">
        <text>Cleavage of hydrophobic, N-terminal signal or leader sequences from secreted and periplasmic proteins.</text>
        <dbReference type="EC" id="3.4.21.89"/>
    </reaction>
</comment>
<dbReference type="EC" id="3.4.21.89" evidence="3"/>
<comment type="similarity">
    <text evidence="2 3">Belongs to the peptidase S26 family.</text>
</comment>
<protein>
    <recommendedName>
        <fullName evidence="3">Signal peptidase I</fullName>
        <ecNumber evidence="3">3.4.21.89</ecNumber>
    </recommendedName>
</protein>